<evidence type="ECO:0000313" key="3">
    <source>
        <dbReference type="EMBL" id="KAG6428143.1"/>
    </source>
</evidence>
<comment type="caution">
    <text evidence="3">The sequence shown here is derived from an EMBL/GenBank/DDBJ whole genome shotgun (WGS) entry which is preliminary data.</text>
</comment>
<dbReference type="EMBL" id="PNBA02000004">
    <property type="protein sequence ID" value="KAG6428143.1"/>
    <property type="molecule type" value="Genomic_DNA"/>
</dbReference>
<dbReference type="CDD" id="cd22157">
    <property type="entry name" value="F-box_AtFBW1-like"/>
    <property type="match status" value="1"/>
</dbReference>
<feature type="compositionally biased region" description="Basic and acidic residues" evidence="1">
    <location>
        <begin position="470"/>
        <end position="483"/>
    </location>
</feature>
<gene>
    <name evidence="3" type="ORF">SASPL_112392</name>
</gene>
<dbReference type="InterPro" id="IPR036047">
    <property type="entry name" value="F-box-like_dom_sf"/>
</dbReference>
<dbReference type="InterPro" id="IPR001810">
    <property type="entry name" value="F-box_dom"/>
</dbReference>
<evidence type="ECO:0000313" key="4">
    <source>
        <dbReference type="Proteomes" id="UP000298416"/>
    </source>
</evidence>
<feature type="compositionally biased region" description="Basic and acidic residues" evidence="1">
    <location>
        <begin position="511"/>
        <end position="522"/>
    </location>
</feature>
<accession>A0A8X9A4J1</accession>
<reference evidence="3" key="2">
    <citation type="submission" date="2020-08" db="EMBL/GenBank/DDBJ databases">
        <title>Plant Genome Project.</title>
        <authorList>
            <person name="Zhang R.-G."/>
        </authorList>
    </citation>
    <scope>NUCLEOTIDE SEQUENCE</scope>
    <source>
        <strain evidence="3">Huo1</strain>
        <tissue evidence="3">Leaf</tissue>
    </source>
</reference>
<dbReference type="InterPro" id="IPR017451">
    <property type="entry name" value="F-box-assoc_interact_dom"/>
</dbReference>
<evidence type="ECO:0000256" key="1">
    <source>
        <dbReference type="SAM" id="MobiDB-lite"/>
    </source>
</evidence>
<feature type="compositionally biased region" description="Polar residues" evidence="1">
    <location>
        <begin position="484"/>
        <end position="499"/>
    </location>
</feature>
<dbReference type="Gene3D" id="1.20.1280.50">
    <property type="match status" value="1"/>
</dbReference>
<feature type="region of interest" description="Disordered" evidence="1">
    <location>
        <begin position="452"/>
        <end position="522"/>
    </location>
</feature>
<keyword evidence="4" id="KW-1185">Reference proteome</keyword>
<reference evidence="3" key="1">
    <citation type="submission" date="2018-01" db="EMBL/GenBank/DDBJ databases">
        <authorList>
            <person name="Mao J.F."/>
        </authorList>
    </citation>
    <scope>NUCLEOTIDE SEQUENCE</scope>
    <source>
        <strain evidence="3">Huo1</strain>
        <tissue evidence="3">Leaf</tissue>
    </source>
</reference>
<feature type="domain" description="F-box" evidence="2">
    <location>
        <begin position="1"/>
        <end position="46"/>
    </location>
</feature>
<proteinExistence type="predicted"/>
<dbReference type="AlphaFoldDB" id="A0A8X9A4J1"/>
<dbReference type="InterPro" id="IPR050796">
    <property type="entry name" value="SCF_F-box_component"/>
</dbReference>
<dbReference type="SUPFAM" id="SSF81383">
    <property type="entry name" value="F-box domain"/>
    <property type="match status" value="1"/>
</dbReference>
<dbReference type="NCBIfam" id="TIGR01640">
    <property type="entry name" value="F_box_assoc_1"/>
    <property type="match status" value="1"/>
</dbReference>
<name>A0A8X9A4J1_SALSN</name>
<dbReference type="Pfam" id="PF07734">
    <property type="entry name" value="FBA_1"/>
    <property type="match status" value="1"/>
</dbReference>
<dbReference type="PANTHER" id="PTHR31672:SF13">
    <property type="entry name" value="F-BOX PROTEIN CPR30-LIKE"/>
    <property type="match status" value="1"/>
</dbReference>
<dbReference type="Proteomes" id="UP000298416">
    <property type="component" value="Unassembled WGS sequence"/>
</dbReference>
<organism evidence="3">
    <name type="scientific">Salvia splendens</name>
    <name type="common">Scarlet sage</name>
    <dbReference type="NCBI Taxonomy" id="180675"/>
    <lineage>
        <taxon>Eukaryota</taxon>
        <taxon>Viridiplantae</taxon>
        <taxon>Streptophyta</taxon>
        <taxon>Embryophyta</taxon>
        <taxon>Tracheophyta</taxon>
        <taxon>Spermatophyta</taxon>
        <taxon>Magnoliopsida</taxon>
        <taxon>eudicotyledons</taxon>
        <taxon>Gunneridae</taxon>
        <taxon>Pentapetalae</taxon>
        <taxon>asterids</taxon>
        <taxon>lamiids</taxon>
        <taxon>Lamiales</taxon>
        <taxon>Lamiaceae</taxon>
        <taxon>Nepetoideae</taxon>
        <taxon>Mentheae</taxon>
        <taxon>Salviinae</taxon>
        <taxon>Salvia</taxon>
        <taxon>Salvia subgen. Calosphace</taxon>
        <taxon>core Calosphace</taxon>
    </lineage>
</organism>
<evidence type="ECO:0000259" key="2">
    <source>
        <dbReference type="PROSITE" id="PS50181"/>
    </source>
</evidence>
<sequence length="522" mass="58168">MATSDLPQEILIDIFSRLPAKSVGKCRCLAKTWQTLLSSPQFIKSHLIRSPPQENLILITPSGSVHSAAAADGAVSSKLQSLQNITEFAGSCDGLVLLVDDKDRKLLVNPITLQLIEITDSPLALTKGESFSMYGLGHDPISDDYKIVALSYWDTDNEYNPDCADTFVDVYSVGRGVWRRADNSPYDHAVPHLACGAFVGGKIHWLASSREEGYASVIAAFDLAREVFDEMPAPKDVDVGKFVFYKLVFLGGCLCLVDAQRDITRVWVMKEYGVGESWRRFIIEGECESDVIKPLCFDGDEEVVLLTEGESLVVHDAKGKSIREMVVDGVPAVFVDGGVFLHNLVSPSLHEEVIDGTQDSETSSKKIKTSSEEKKIKSCITEEHEHQQNEQEPDLEVSQQPIQKQVMARSTRSATASRTVRSGILDRLQMMDNQQQLQPQAAIGKVAVHTTRGTTRNQSGFRGLEETNLNEEHEIQNDEELRNQETAPRSQRSTVNRSLNHGYLEQDEMEEHGWQENEQFTK</sequence>
<dbReference type="PROSITE" id="PS50181">
    <property type="entry name" value="FBOX"/>
    <property type="match status" value="1"/>
</dbReference>
<dbReference type="SMART" id="SM00256">
    <property type="entry name" value="FBOX"/>
    <property type="match status" value="1"/>
</dbReference>
<dbReference type="PANTHER" id="PTHR31672">
    <property type="entry name" value="BNACNNG10540D PROTEIN"/>
    <property type="match status" value="1"/>
</dbReference>
<dbReference type="Pfam" id="PF00646">
    <property type="entry name" value="F-box"/>
    <property type="match status" value="1"/>
</dbReference>
<protein>
    <recommendedName>
        <fullName evidence="2">F-box domain-containing protein</fullName>
    </recommendedName>
</protein>
<dbReference type="InterPro" id="IPR006527">
    <property type="entry name" value="F-box-assoc_dom_typ1"/>
</dbReference>